<keyword evidence="3" id="KW-1185">Reference proteome</keyword>
<name>A0A1D1VV67_RAMVA</name>
<sequence>MVEGGGSAESDYASEYGPPETAFLLRGGSTPVVILKSGDVVPPSSE</sequence>
<dbReference type="AlphaFoldDB" id="A0A1D1VV67"/>
<proteinExistence type="predicted"/>
<feature type="region of interest" description="Disordered" evidence="1">
    <location>
        <begin position="1"/>
        <end position="21"/>
    </location>
</feature>
<dbReference type="Proteomes" id="UP000186922">
    <property type="component" value="Unassembled WGS sequence"/>
</dbReference>
<reference evidence="2 3" key="1">
    <citation type="journal article" date="2016" name="Nat. Commun.">
        <title>Extremotolerant tardigrade genome and improved radiotolerance of human cultured cells by tardigrade-unique protein.</title>
        <authorList>
            <person name="Hashimoto T."/>
            <person name="Horikawa D.D."/>
            <person name="Saito Y."/>
            <person name="Kuwahara H."/>
            <person name="Kozuka-Hata H."/>
            <person name="Shin-I T."/>
            <person name="Minakuchi Y."/>
            <person name="Ohishi K."/>
            <person name="Motoyama A."/>
            <person name="Aizu T."/>
            <person name="Enomoto A."/>
            <person name="Kondo K."/>
            <person name="Tanaka S."/>
            <person name="Hara Y."/>
            <person name="Koshikawa S."/>
            <person name="Sagara H."/>
            <person name="Miura T."/>
            <person name="Yokobori S."/>
            <person name="Miyagawa K."/>
            <person name="Suzuki Y."/>
            <person name="Kubo T."/>
            <person name="Oyama M."/>
            <person name="Kohara Y."/>
            <person name="Fujiyama A."/>
            <person name="Arakawa K."/>
            <person name="Katayama T."/>
            <person name="Toyoda A."/>
            <person name="Kunieda T."/>
        </authorList>
    </citation>
    <scope>NUCLEOTIDE SEQUENCE [LARGE SCALE GENOMIC DNA]</scope>
    <source>
        <strain evidence="2 3">YOKOZUNA-1</strain>
    </source>
</reference>
<evidence type="ECO:0000313" key="3">
    <source>
        <dbReference type="Proteomes" id="UP000186922"/>
    </source>
</evidence>
<evidence type="ECO:0000313" key="2">
    <source>
        <dbReference type="EMBL" id="GAV02874.1"/>
    </source>
</evidence>
<dbReference type="EMBL" id="BDGG01000008">
    <property type="protein sequence ID" value="GAV02874.1"/>
    <property type="molecule type" value="Genomic_DNA"/>
</dbReference>
<accession>A0A1D1VV67</accession>
<organism evidence="2 3">
    <name type="scientific">Ramazzottius varieornatus</name>
    <name type="common">Water bear</name>
    <name type="synonym">Tardigrade</name>
    <dbReference type="NCBI Taxonomy" id="947166"/>
    <lineage>
        <taxon>Eukaryota</taxon>
        <taxon>Metazoa</taxon>
        <taxon>Ecdysozoa</taxon>
        <taxon>Tardigrada</taxon>
        <taxon>Eutardigrada</taxon>
        <taxon>Parachela</taxon>
        <taxon>Hypsibioidea</taxon>
        <taxon>Ramazzottiidae</taxon>
        <taxon>Ramazzottius</taxon>
    </lineage>
</organism>
<gene>
    <name evidence="2" type="primary">RvY_13386-1</name>
    <name evidence="2" type="synonym">RvY_13386.1</name>
    <name evidence="2" type="ORF">RvY_13386</name>
</gene>
<protein>
    <submittedName>
        <fullName evidence="2">Uncharacterized protein</fullName>
    </submittedName>
</protein>
<evidence type="ECO:0000256" key="1">
    <source>
        <dbReference type="SAM" id="MobiDB-lite"/>
    </source>
</evidence>
<comment type="caution">
    <text evidence="2">The sequence shown here is derived from an EMBL/GenBank/DDBJ whole genome shotgun (WGS) entry which is preliminary data.</text>
</comment>